<accession>A0A5F7ZQ31</accession>
<feature type="transmembrane region" description="Helical" evidence="1">
    <location>
        <begin position="16"/>
        <end position="36"/>
    </location>
</feature>
<protein>
    <submittedName>
        <fullName evidence="2">Uncharacterized protein</fullName>
    </submittedName>
</protein>
<name>A0A5F7ZQ31_MACMU</name>
<dbReference type="InParanoid" id="A0A5F7ZQ31"/>
<keyword evidence="1" id="KW-0472">Membrane</keyword>
<keyword evidence="1" id="KW-1133">Transmembrane helix</keyword>
<reference evidence="2" key="3">
    <citation type="submission" date="2025-08" db="UniProtKB">
        <authorList>
            <consortium name="Ensembl"/>
        </authorList>
    </citation>
    <scope>IDENTIFICATION</scope>
    <source>
        <strain evidence="2">17573</strain>
    </source>
</reference>
<evidence type="ECO:0000313" key="3">
    <source>
        <dbReference type="Proteomes" id="UP000006718"/>
    </source>
</evidence>
<proteinExistence type="predicted"/>
<sequence length="121" mass="14091">MAIFRILIIPIHEHGMFFHLFVSSFISLNSGLQFFLKRSFTSLVSWIPRYFILFEAIVNGSSLVIWLSICLLLVSRNACDFCTLISYPETWLKLLISLRRFWAETMGFSKYKSCHLQTGTI</sequence>
<dbReference type="Proteomes" id="UP000006718">
    <property type="component" value="Chromosome 3"/>
</dbReference>
<evidence type="ECO:0000256" key="1">
    <source>
        <dbReference type="SAM" id="Phobius"/>
    </source>
</evidence>
<dbReference type="AlphaFoldDB" id="A0A5F7ZQ31"/>
<keyword evidence="1" id="KW-0812">Transmembrane</keyword>
<evidence type="ECO:0000313" key="2">
    <source>
        <dbReference type="Ensembl" id="ENSMMUP00000067733.1"/>
    </source>
</evidence>
<dbReference type="Ensembl" id="ENSMMUT00000106233.1">
    <property type="protein sequence ID" value="ENSMMUP00000067733.1"/>
    <property type="gene ID" value="ENSMMUG00000062260.1"/>
</dbReference>
<feature type="transmembrane region" description="Helical" evidence="1">
    <location>
        <begin position="48"/>
        <end position="74"/>
    </location>
</feature>
<reference evidence="3" key="1">
    <citation type="journal article" date="2007" name="Science">
        <title>Evolutionary and biomedical insights from the rhesus macaque genome.</title>
        <authorList>
            <person name="Gibbs R.A."/>
            <person name="Rogers J."/>
            <person name="Katze M.G."/>
            <person name="Bumgarner R."/>
            <person name="Weinstock G.M."/>
            <person name="Mardis E.R."/>
            <person name="Remington K.A."/>
            <person name="Strausberg R.L."/>
            <person name="Venter J.C."/>
            <person name="Wilson R.K."/>
            <person name="Batzer M.A."/>
            <person name="Bustamante C.D."/>
            <person name="Eichler E.E."/>
            <person name="Hahn M.W."/>
            <person name="Hardison R.C."/>
            <person name="Makova K.D."/>
            <person name="Miller W."/>
            <person name="Milosavljevic A."/>
            <person name="Palermo R.E."/>
            <person name="Siepel A."/>
            <person name="Sikela J.M."/>
            <person name="Attaway T."/>
            <person name="Bell S."/>
            <person name="Bernard K.E."/>
            <person name="Buhay C.J."/>
            <person name="Chandrabose M.N."/>
            <person name="Dao M."/>
            <person name="Davis C."/>
            <person name="Delehaunty K.D."/>
            <person name="Ding Y."/>
            <person name="Dinh H.H."/>
            <person name="Dugan-Rocha S."/>
            <person name="Fulton L.A."/>
            <person name="Gabisi R.A."/>
            <person name="Garner T.T."/>
            <person name="Godfrey J."/>
            <person name="Hawes A.C."/>
            <person name="Hernandez J."/>
            <person name="Hines S."/>
            <person name="Holder M."/>
            <person name="Hume J."/>
            <person name="Jhangiani S.N."/>
            <person name="Joshi V."/>
            <person name="Khan Z.M."/>
            <person name="Kirkness E.F."/>
            <person name="Cree A."/>
            <person name="Fowler R.G."/>
            <person name="Lee S."/>
            <person name="Lewis L.R."/>
            <person name="Li Z."/>
            <person name="Liu Y.-S."/>
            <person name="Moore S.M."/>
            <person name="Muzny D."/>
            <person name="Nazareth L.V."/>
            <person name="Ngo D.N."/>
            <person name="Okwuonu G.O."/>
            <person name="Pai G."/>
            <person name="Parker D."/>
            <person name="Paul H.A."/>
            <person name="Pfannkoch C."/>
            <person name="Pohl C.S."/>
            <person name="Rogers Y.-H.C."/>
            <person name="Ruiz S.J."/>
            <person name="Sabo A."/>
            <person name="Santibanez J."/>
            <person name="Schneider B.W."/>
            <person name="Smith S.M."/>
            <person name="Sodergren E."/>
            <person name="Svatek A.F."/>
            <person name="Utterback T.R."/>
            <person name="Vattathil S."/>
            <person name="Warren W."/>
            <person name="White C.S."/>
            <person name="Chinwalla A.T."/>
            <person name="Feng Y."/>
            <person name="Halpern A.L."/>
            <person name="Hillier L.W."/>
            <person name="Huang X."/>
            <person name="Minx P."/>
            <person name="Nelson J.O."/>
            <person name="Pepin K.H."/>
            <person name="Qin X."/>
            <person name="Sutton G.G."/>
            <person name="Venter E."/>
            <person name="Walenz B.P."/>
            <person name="Wallis J.W."/>
            <person name="Worley K.C."/>
            <person name="Yang S.-P."/>
            <person name="Jones S.M."/>
            <person name="Marra M.A."/>
            <person name="Rocchi M."/>
            <person name="Schein J.E."/>
            <person name="Baertsch R."/>
            <person name="Clarke L."/>
            <person name="Csuros M."/>
            <person name="Glasscock J."/>
            <person name="Harris R.A."/>
            <person name="Havlak P."/>
            <person name="Jackson A.R."/>
            <person name="Jiang H."/>
            <person name="Liu Y."/>
            <person name="Messina D.N."/>
            <person name="Shen Y."/>
            <person name="Song H.X.-Z."/>
            <person name="Wylie T."/>
            <person name="Zhang L."/>
            <person name="Birney E."/>
            <person name="Han K."/>
            <person name="Konkel M.K."/>
            <person name="Lee J."/>
            <person name="Smit A.F.A."/>
            <person name="Ullmer B."/>
            <person name="Wang H."/>
            <person name="Xing J."/>
            <person name="Burhans R."/>
            <person name="Cheng Z."/>
            <person name="Karro J.E."/>
            <person name="Ma J."/>
            <person name="Raney B."/>
            <person name="She X."/>
            <person name="Cox M.J."/>
            <person name="Demuth J.P."/>
            <person name="Dumas L.J."/>
            <person name="Han S.-G."/>
            <person name="Hopkins J."/>
            <person name="Karimpour-Fard A."/>
            <person name="Kim Y.H."/>
            <person name="Pollack J.R."/>
            <person name="Vinar T."/>
            <person name="Addo-Quaye C."/>
            <person name="Degenhardt J."/>
            <person name="Denby A."/>
            <person name="Hubisz M.J."/>
            <person name="Indap A."/>
            <person name="Kosiol C."/>
            <person name="Lahn B.T."/>
            <person name="Lawson H.A."/>
            <person name="Marklein A."/>
            <person name="Nielsen R."/>
            <person name="Vallender E.J."/>
            <person name="Clark A.G."/>
            <person name="Ferguson B."/>
            <person name="Hernandez R.D."/>
            <person name="Hirani K."/>
            <person name="Kehrer-Sawatzki H."/>
            <person name="Kolb J."/>
            <person name="Patil S."/>
            <person name="Pu L.-L."/>
            <person name="Ren Y."/>
            <person name="Smith D.G."/>
            <person name="Wheeler D.A."/>
            <person name="Schenck I."/>
            <person name="Ball E.V."/>
            <person name="Chen R."/>
            <person name="Cooper D.N."/>
            <person name="Giardine B."/>
            <person name="Hsu F."/>
            <person name="Kent W.J."/>
            <person name="Lesk A."/>
            <person name="Nelson D.L."/>
            <person name="O'brien W.E."/>
            <person name="Pruefer K."/>
            <person name="Stenson P.D."/>
            <person name="Wallace J.C."/>
            <person name="Ke H."/>
            <person name="Liu X.-M."/>
            <person name="Wang P."/>
            <person name="Xiang A.P."/>
            <person name="Yang F."/>
            <person name="Barber G.P."/>
            <person name="Haussler D."/>
            <person name="Karolchik D."/>
            <person name="Kern A.D."/>
            <person name="Kuhn R.M."/>
            <person name="Smith K.E."/>
            <person name="Zwieg A.S."/>
        </authorList>
    </citation>
    <scope>NUCLEOTIDE SEQUENCE [LARGE SCALE GENOMIC DNA]</scope>
    <source>
        <strain evidence="3">17573</strain>
    </source>
</reference>
<dbReference type="GeneTree" id="ENSGT01050000245398"/>
<reference evidence="2" key="4">
    <citation type="submission" date="2025-09" db="UniProtKB">
        <authorList>
            <consortium name="Ensembl"/>
        </authorList>
    </citation>
    <scope>IDENTIFICATION</scope>
    <source>
        <strain evidence="2">17573</strain>
    </source>
</reference>
<dbReference type="VEuPathDB" id="HostDB:ENSMMUG00000062260"/>
<organism evidence="2 3">
    <name type="scientific">Macaca mulatta</name>
    <name type="common">Rhesus macaque</name>
    <dbReference type="NCBI Taxonomy" id="9544"/>
    <lineage>
        <taxon>Eukaryota</taxon>
        <taxon>Metazoa</taxon>
        <taxon>Chordata</taxon>
        <taxon>Craniata</taxon>
        <taxon>Vertebrata</taxon>
        <taxon>Euteleostomi</taxon>
        <taxon>Mammalia</taxon>
        <taxon>Eutheria</taxon>
        <taxon>Euarchontoglires</taxon>
        <taxon>Primates</taxon>
        <taxon>Haplorrhini</taxon>
        <taxon>Catarrhini</taxon>
        <taxon>Cercopithecidae</taxon>
        <taxon>Cercopithecinae</taxon>
        <taxon>Macaca</taxon>
    </lineage>
</organism>
<dbReference type="OMA" id="SWIPRYF"/>
<reference evidence="2" key="2">
    <citation type="submission" date="2019-01" db="EMBL/GenBank/DDBJ databases">
        <authorList>
            <person name="Graves T."/>
            <person name="Eichler E.E."/>
            <person name="Wilson R.K."/>
        </authorList>
    </citation>
    <scope>NUCLEOTIDE SEQUENCE [LARGE SCALE GENOMIC DNA]</scope>
    <source>
        <strain evidence="2">17573</strain>
    </source>
</reference>
<keyword evidence="3" id="KW-1185">Reference proteome</keyword>